<dbReference type="PROSITE" id="PS51257">
    <property type="entry name" value="PROKAR_LIPOPROTEIN"/>
    <property type="match status" value="1"/>
</dbReference>
<gene>
    <name evidence="1" type="ORF">PITCH_A920021</name>
</gene>
<organism evidence="1">
    <name type="scientific">uncultured Desulfobacterium sp</name>
    <dbReference type="NCBI Taxonomy" id="201089"/>
    <lineage>
        <taxon>Bacteria</taxon>
        <taxon>Pseudomonadati</taxon>
        <taxon>Thermodesulfobacteriota</taxon>
        <taxon>Desulfobacteria</taxon>
        <taxon>Desulfobacterales</taxon>
        <taxon>Desulfobacteriaceae</taxon>
        <taxon>Desulfobacterium</taxon>
        <taxon>environmental samples</taxon>
    </lineage>
</organism>
<protein>
    <recommendedName>
        <fullName evidence="2">Lipoprotein</fullName>
    </recommendedName>
</protein>
<reference evidence="1" key="1">
    <citation type="submission" date="2018-01" db="EMBL/GenBank/DDBJ databases">
        <authorList>
            <person name="Regsiter A."/>
            <person name="William W."/>
        </authorList>
    </citation>
    <scope>NUCLEOTIDE SEQUENCE</scope>
    <source>
        <strain evidence="1">TRIP AH-1</strain>
    </source>
</reference>
<evidence type="ECO:0000313" key="1">
    <source>
        <dbReference type="EMBL" id="SPD76393.1"/>
    </source>
</evidence>
<accession>A0A445N3Y0</accession>
<evidence type="ECO:0008006" key="2">
    <source>
        <dbReference type="Google" id="ProtNLM"/>
    </source>
</evidence>
<dbReference type="EMBL" id="OJIN01000239">
    <property type="protein sequence ID" value="SPD76393.1"/>
    <property type="molecule type" value="Genomic_DNA"/>
</dbReference>
<name>A0A445N3Y0_9BACT</name>
<dbReference type="AlphaFoldDB" id="A0A445N3Y0"/>
<proteinExistence type="predicted"/>
<sequence>MKKSSNILVCALSLIIFQGCGTFKHGFHPLPPVTFEEVIRLTQDKVPPDTIIKKIRESHTVFRLNSEEVTELRRQGVDPKVVDFMMNTYVEQLRRKQEMEDWNRWWFYGGHYYWWPDWDDYYYPRIYRQHHFR</sequence>